<keyword evidence="3" id="KW-0238">DNA-binding</keyword>
<evidence type="ECO:0000256" key="3">
    <source>
        <dbReference type="ARBA" id="ARBA00023125"/>
    </source>
</evidence>
<dbReference type="RefSeq" id="WP_077109366.1">
    <property type="nucleotide sequence ID" value="NZ_JAFBFH010000036.1"/>
</dbReference>
<keyword evidence="5" id="KW-1185">Reference proteome</keyword>
<dbReference type="PROSITE" id="PS00304">
    <property type="entry name" value="SASP_1"/>
    <property type="match status" value="1"/>
</dbReference>
<proteinExistence type="inferred from homology"/>
<dbReference type="InterPro" id="IPR018126">
    <property type="entry name" value="SASP_alpha/beta-type_CS"/>
</dbReference>
<dbReference type="InterPro" id="IPR001448">
    <property type="entry name" value="SASP_alpha/beta-type"/>
</dbReference>
<name>A0ABS2RBE7_9BACI</name>
<dbReference type="Proteomes" id="UP000823485">
    <property type="component" value="Unassembled WGS sequence"/>
</dbReference>
<dbReference type="InterPro" id="IPR038300">
    <property type="entry name" value="SASP_sf_alpha/beta"/>
</dbReference>
<protein>
    <submittedName>
        <fullName evidence="4">Small acid-soluble spore protein D (Minor alpha/beta-type SASP)</fullName>
    </submittedName>
</protein>
<evidence type="ECO:0000256" key="1">
    <source>
        <dbReference type="ARBA" id="ARBA00003863"/>
    </source>
</evidence>
<evidence type="ECO:0000256" key="2">
    <source>
        <dbReference type="ARBA" id="ARBA00005442"/>
    </source>
</evidence>
<sequence>MGQQSNQLLVPGVEQFLDNVKYEIAQEFGVTLGSDTAARANGSVGGEITKRLVKQAQVQLSNQQSDS</sequence>
<dbReference type="Pfam" id="PF00269">
    <property type="entry name" value="SASP"/>
    <property type="match status" value="1"/>
</dbReference>
<dbReference type="InterPro" id="IPR050847">
    <property type="entry name" value="SASP_DNA-binding"/>
</dbReference>
<comment type="similarity">
    <text evidence="2">Belongs to the alpha/beta-type SASP family.</text>
</comment>
<dbReference type="EMBL" id="JAFBFH010000036">
    <property type="protein sequence ID" value="MBM7716980.1"/>
    <property type="molecule type" value="Genomic_DNA"/>
</dbReference>
<dbReference type="PROSITE" id="PS00684">
    <property type="entry name" value="SASP_2"/>
    <property type="match status" value="1"/>
</dbReference>
<evidence type="ECO:0000313" key="5">
    <source>
        <dbReference type="Proteomes" id="UP000823485"/>
    </source>
</evidence>
<comment type="function">
    <text evidence="1">SASP are bound to spore DNA. They are double-stranded DNA-binding proteins that cause DNA to change to an a-like conformation. They protect the DNA backbone from chemical and enzymatic cleavage and are thus involved in dormant spore's high resistance to UV light.</text>
</comment>
<evidence type="ECO:0000313" key="4">
    <source>
        <dbReference type="EMBL" id="MBM7716980.1"/>
    </source>
</evidence>
<dbReference type="PANTHER" id="PTHR36107">
    <property type="entry name" value="SMALL, ACID-SOLUBLE SPORE PROTEIN A"/>
    <property type="match status" value="1"/>
</dbReference>
<dbReference type="Gene3D" id="6.10.10.80">
    <property type="entry name" value="Small, acid-soluble spore protein, alpha/beta type-like"/>
    <property type="match status" value="1"/>
</dbReference>
<accession>A0ABS2RBE7</accession>
<organism evidence="4 5">
    <name type="scientific">Siminovitchia thermophila</name>
    <dbReference type="NCBI Taxonomy" id="1245522"/>
    <lineage>
        <taxon>Bacteria</taxon>
        <taxon>Bacillati</taxon>
        <taxon>Bacillota</taxon>
        <taxon>Bacilli</taxon>
        <taxon>Bacillales</taxon>
        <taxon>Bacillaceae</taxon>
        <taxon>Siminovitchia</taxon>
    </lineage>
</organism>
<reference evidence="4 5" key="1">
    <citation type="submission" date="2021-01" db="EMBL/GenBank/DDBJ databases">
        <title>Genomic Encyclopedia of Type Strains, Phase IV (KMG-IV): sequencing the most valuable type-strain genomes for metagenomic binning, comparative biology and taxonomic classification.</title>
        <authorList>
            <person name="Goeker M."/>
        </authorList>
    </citation>
    <scope>NUCLEOTIDE SEQUENCE [LARGE SCALE GENOMIC DNA]</scope>
    <source>
        <strain evidence="4 5">DSM 105453</strain>
    </source>
</reference>
<gene>
    <name evidence="4" type="ORF">JOC94_004004</name>
</gene>
<dbReference type="PANTHER" id="PTHR36107:SF1">
    <property type="entry name" value="SMALL, ACID-SOLUBLE SPORE PROTEIN A"/>
    <property type="match status" value="1"/>
</dbReference>
<comment type="caution">
    <text evidence="4">The sequence shown here is derived from an EMBL/GenBank/DDBJ whole genome shotgun (WGS) entry which is preliminary data.</text>
</comment>